<evidence type="ECO:0000256" key="4">
    <source>
        <dbReference type="ARBA" id="ARBA00022536"/>
    </source>
</evidence>
<feature type="chain" id="PRO_5037954154" evidence="9">
    <location>
        <begin position="26"/>
        <end position="414"/>
    </location>
</feature>
<feature type="signal peptide" evidence="9">
    <location>
        <begin position="1"/>
        <end position="25"/>
    </location>
</feature>
<dbReference type="InterPro" id="IPR000152">
    <property type="entry name" value="EGF-type_Asp/Asn_hydroxyl_site"/>
</dbReference>
<dbReference type="PANTHER" id="PTHR24050">
    <property type="entry name" value="PA14 DOMAIN-CONTAINING PROTEIN"/>
    <property type="match status" value="1"/>
</dbReference>
<protein>
    <submittedName>
        <fullName evidence="12">EGF-like calcium-binding domain-containing protein</fullName>
    </submittedName>
</protein>
<keyword evidence="7" id="KW-1015">Disulfide bond</keyword>
<evidence type="ECO:0000256" key="3">
    <source>
        <dbReference type="ARBA" id="ARBA00022530"/>
    </source>
</evidence>
<evidence type="ECO:0000259" key="10">
    <source>
        <dbReference type="SMART" id="SM00179"/>
    </source>
</evidence>
<dbReference type="SUPFAM" id="SSF57196">
    <property type="entry name" value="EGF/Laminin"/>
    <property type="match status" value="2"/>
</dbReference>
<evidence type="ECO:0000256" key="7">
    <source>
        <dbReference type="ARBA" id="ARBA00023157"/>
    </source>
</evidence>
<dbReference type="InterPro" id="IPR049883">
    <property type="entry name" value="NOTCH1_EGF-like"/>
</dbReference>
<comment type="similarity">
    <text evidence="2">Belongs to the fibulin family.</text>
</comment>
<keyword evidence="5 9" id="KW-0732">Signal</keyword>
<dbReference type="InterPro" id="IPR001881">
    <property type="entry name" value="EGF-like_Ca-bd_dom"/>
</dbReference>
<evidence type="ECO:0000256" key="2">
    <source>
        <dbReference type="ARBA" id="ARBA00006127"/>
    </source>
</evidence>
<keyword evidence="4" id="KW-0245">EGF-like domain</keyword>
<dbReference type="PROSITE" id="PS00010">
    <property type="entry name" value="ASX_HYDROXYL"/>
    <property type="match status" value="1"/>
</dbReference>
<comment type="subcellular location">
    <subcellularLocation>
        <location evidence="1">Secreted</location>
        <location evidence="1">Extracellular space</location>
        <location evidence="1">Extracellular matrix</location>
    </subcellularLocation>
</comment>
<dbReference type="InterPro" id="IPR052235">
    <property type="entry name" value="Nephronectin_domain"/>
</dbReference>
<dbReference type="GO" id="GO:0005509">
    <property type="term" value="F:calcium ion binding"/>
    <property type="evidence" value="ECO:0007669"/>
    <property type="project" value="InterPro"/>
</dbReference>
<dbReference type="AlphaFoldDB" id="A0A914NPR1"/>
<dbReference type="InterPro" id="IPR018097">
    <property type="entry name" value="EGF_Ca-bd_CS"/>
</dbReference>
<evidence type="ECO:0000256" key="6">
    <source>
        <dbReference type="ARBA" id="ARBA00022737"/>
    </source>
</evidence>
<dbReference type="WBParaSite" id="Minc3s06455g39833">
    <property type="protein sequence ID" value="Minc3s06455g39833"/>
    <property type="gene ID" value="Minc3s06455g39833"/>
</dbReference>
<evidence type="ECO:0000313" key="12">
    <source>
        <dbReference type="WBParaSite" id="Minc3s06455g39833"/>
    </source>
</evidence>
<proteinExistence type="inferred from homology"/>
<dbReference type="PANTHER" id="PTHR24050:SF28">
    <property type="entry name" value="UROMODULIN-LIKE"/>
    <property type="match status" value="1"/>
</dbReference>
<reference evidence="12" key="1">
    <citation type="submission" date="2022-11" db="UniProtKB">
        <authorList>
            <consortium name="WormBaseParasite"/>
        </authorList>
    </citation>
    <scope>IDENTIFICATION</scope>
</reference>
<keyword evidence="11" id="KW-1185">Reference proteome</keyword>
<dbReference type="Proteomes" id="UP000887563">
    <property type="component" value="Unplaced"/>
</dbReference>
<evidence type="ECO:0000256" key="1">
    <source>
        <dbReference type="ARBA" id="ARBA00004498"/>
    </source>
</evidence>
<dbReference type="PROSITE" id="PS01187">
    <property type="entry name" value="EGF_CA"/>
    <property type="match status" value="1"/>
</dbReference>
<sequence>MSTHFLLHYFLLGLSLLLFPQFTASNELSRCCSGGSKHFKEHGNCVSVRAVGSSHSCNRAGSICCLRSLIDASCQAGLLYAQRHKVCSAVNINELAGGVKRECCDCCLLAKELSERNEACIAPIGFSPDCLEAFNKCCNQTIASDKPSFIGSSQVQSVGLSIDLEGVGNAVQMQNVNICVPFEKMQGTSQCSCRSGFDLAPDGRSCGTSQCSCRSGFDLAPDGRSCVDIDECHQLQQNNPNNFQFNSPPLNYQKMPLCDFKREICVNIIGGYGCRPAKSAATSKSKEPKLSTKPLKRGPQRVKNNGRFVYKTVGNRGGIPAFWSGRNGGGREEHASTTFIDIDECLSHGFALCSEFNTQCLNLQGTFSCVCSTGFYWSDAGNVCVVRNRDSFCLFHTFWHFQKKIIPGFNRQKC</sequence>
<keyword evidence="6" id="KW-0677">Repeat</keyword>
<organism evidence="11 12">
    <name type="scientific">Meloidogyne incognita</name>
    <name type="common">Southern root-knot nematode worm</name>
    <name type="synonym">Oxyuris incognita</name>
    <dbReference type="NCBI Taxonomy" id="6306"/>
    <lineage>
        <taxon>Eukaryota</taxon>
        <taxon>Metazoa</taxon>
        <taxon>Ecdysozoa</taxon>
        <taxon>Nematoda</taxon>
        <taxon>Chromadorea</taxon>
        <taxon>Rhabditida</taxon>
        <taxon>Tylenchina</taxon>
        <taxon>Tylenchomorpha</taxon>
        <taxon>Tylenchoidea</taxon>
        <taxon>Meloidogynidae</taxon>
        <taxon>Meloidogyninae</taxon>
        <taxon>Meloidogyne</taxon>
        <taxon>Meloidogyne incognita group</taxon>
    </lineage>
</organism>
<accession>A0A914NPR1</accession>
<keyword evidence="3" id="KW-0272">Extracellular matrix</keyword>
<name>A0A914NPR1_MELIC</name>
<evidence type="ECO:0000256" key="8">
    <source>
        <dbReference type="SAM" id="MobiDB-lite"/>
    </source>
</evidence>
<dbReference type="Pfam" id="PF07645">
    <property type="entry name" value="EGF_CA"/>
    <property type="match status" value="1"/>
</dbReference>
<evidence type="ECO:0000256" key="5">
    <source>
        <dbReference type="ARBA" id="ARBA00022729"/>
    </source>
</evidence>
<dbReference type="InterPro" id="IPR026823">
    <property type="entry name" value="cEGF"/>
</dbReference>
<dbReference type="CDD" id="cd00054">
    <property type="entry name" value="EGF_CA"/>
    <property type="match status" value="1"/>
</dbReference>
<dbReference type="Gene3D" id="2.10.25.10">
    <property type="entry name" value="Laminin"/>
    <property type="match status" value="3"/>
</dbReference>
<evidence type="ECO:0000256" key="9">
    <source>
        <dbReference type="SAM" id="SignalP"/>
    </source>
</evidence>
<dbReference type="SMART" id="SM00179">
    <property type="entry name" value="EGF_CA"/>
    <property type="match status" value="1"/>
</dbReference>
<feature type="domain" description="EGF-like calcium-binding" evidence="10">
    <location>
        <begin position="341"/>
        <end position="385"/>
    </location>
</feature>
<evidence type="ECO:0000313" key="11">
    <source>
        <dbReference type="Proteomes" id="UP000887563"/>
    </source>
</evidence>
<keyword evidence="3" id="KW-0964">Secreted</keyword>
<feature type="region of interest" description="Disordered" evidence="8">
    <location>
        <begin position="278"/>
        <end position="298"/>
    </location>
</feature>
<dbReference type="Pfam" id="PF12662">
    <property type="entry name" value="cEGF"/>
    <property type="match status" value="1"/>
</dbReference>